<evidence type="ECO:0000256" key="1">
    <source>
        <dbReference type="ARBA" id="ARBA00004651"/>
    </source>
</evidence>
<evidence type="ECO:0000256" key="3">
    <source>
        <dbReference type="ARBA" id="ARBA00022692"/>
    </source>
</evidence>
<gene>
    <name evidence="6" type="ORF">acsn021_09570</name>
</gene>
<dbReference type="Gene3D" id="1.10.3730.20">
    <property type="match status" value="1"/>
</dbReference>
<dbReference type="GO" id="GO:0005886">
    <property type="term" value="C:plasma membrane"/>
    <property type="evidence" value="ECO:0007669"/>
    <property type="project" value="UniProtKB-SubCell"/>
</dbReference>
<organism evidence="6 7">
    <name type="scientific">Anaerocolumna cellulosilytica</name>
    <dbReference type="NCBI Taxonomy" id="433286"/>
    <lineage>
        <taxon>Bacteria</taxon>
        <taxon>Bacillati</taxon>
        <taxon>Bacillota</taxon>
        <taxon>Clostridia</taxon>
        <taxon>Lachnospirales</taxon>
        <taxon>Lachnospiraceae</taxon>
        <taxon>Anaerocolumna</taxon>
    </lineage>
</organism>
<evidence type="ECO:0000313" key="6">
    <source>
        <dbReference type="EMBL" id="BCJ93388.1"/>
    </source>
</evidence>
<dbReference type="SUPFAM" id="SSF103481">
    <property type="entry name" value="Multidrug resistance efflux transporter EmrE"/>
    <property type="match status" value="1"/>
</dbReference>
<dbReference type="KEGG" id="acel:acsn021_09570"/>
<keyword evidence="3" id="KW-0812">Transmembrane</keyword>
<keyword evidence="7" id="KW-1185">Reference proteome</keyword>
<protein>
    <submittedName>
        <fullName evidence="6">Membrane protein</fullName>
    </submittedName>
</protein>
<dbReference type="InterPro" id="IPR037185">
    <property type="entry name" value="EmrE-like"/>
</dbReference>
<evidence type="ECO:0000313" key="7">
    <source>
        <dbReference type="Proteomes" id="UP000515561"/>
    </source>
</evidence>
<reference evidence="6 7" key="1">
    <citation type="journal article" date="2016" name="Int. J. Syst. Evol. Microbiol.">
        <title>Descriptions of Anaerotaenia torta gen. nov., sp. nov. and Anaerocolumna cellulosilytica gen. nov., sp. nov. isolated from a methanogenic reactor of cattle waste.</title>
        <authorList>
            <person name="Uek A."/>
            <person name="Ohtaki Y."/>
            <person name="Kaku N."/>
            <person name="Ueki K."/>
        </authorList>
    </citation>
    <scope>NUCLEOTIDE SEQUENCE [LARGE SCALE GENOMIC DNA]</scope>
    <source>
        <strain evidence="6 7">SN021</strain>
    </source>
</reference>
<dbReference type="PANTHER" id="PTHR30561">
    <property type="entry name" value="SMR FAMILY PROTON-DEPENDENT DRUG EFFLUX TRANSPORTER SUGE"/>
    <property type="match status" value="1"/>
</dbReference>
<keyword evidence="5" id="KW-0472">Membrane</keyword>
<dbReference type="EMBL" id="AP023367">
    <property type="protein sequence ID" value="BCJ93388.1"/>
    <property type="molecule type" value="Genomic_DNA"/>
</dbReference>
<dbReference type="AlphaFoldDB" id="A0A6S6R2X9"/>
<dbReference type="RefSeq" id="WP_184090503.1">
    <property type="nucleotide sequence ID" value="NZ_AP023367.1"/>
</dbReference>
<keyword evidence="4" id="KW-1133">Transmembrane helix</keyword>
<dbReference type="GO" id="GO:0022857">
    <property type="term" value="F:transmembrane transporter activity"/>
    <property type="evidence" value="ECO:0007669"/>
    <property type="project" value="InterPro"/>
</dbReference>
<evidence type="ECO:0000256" key="5">
    <source>
        <dbReference type="ARBA" id="ARBA00023136"/>
    </source>
</evidence>
<name>A0A6S6R2X9_9FIRM</name>
<dbReference type="PANTHER" id="PTHR30561:SF9">
    <property type="entry name" value="4-AMINO-4-DEOXY-L-ARABINOSE-PHOSPHOUNDECAPRENOL FLIPPASE SUBUNIT ARNF-RELATED"/>
    <property type="match status" value="1"/>
</dbReference>
<dbReference type="InterPro" id="IPR000390">
    <property type="entry name" value="Small_drug/metabolite_transptr"/>
</dbReference>
<dbReference type="Proteomes" id="UP000515561">
    <property type="component" value="Chromosome"/>
</dbReference>
<keyword evidence="2" id="KW-1003">Cell membrane</keyword>
<sequence length="117" mass="12931">MKVNKKELCLGIVIIILSSFSTCIGQLMWKLSTDNDTLWLYLIGFVFYGLGALLMIIAFKFGELSILHPMMSIGYILSIFIGATILHEAITWNRILGIGVIVLGMFFLGHSGMKGEG</sequence>
<evidence type="ECO:0000256" key="2">
    <source>
        <dbReference type="ARBA" id="ARBA00022475"/>
    </source>
</evidence>
<comment type="subcellular location">
    <subcellularLocation>
        <location evidence="1">Cell membrane</location>
        <topology evidence="1">Multi-pass membrane protein</topology>
    </subcellularLocation>
</comment>
<proteinExistence type="predicted"/>
<evidence type="ECO:0000256" key="4">
    <source>
        <dbReference type="ARBA" id="ARBA00022989"/>
    </source>
</evidence>
<accession>A0A6S6R2X9</accession>